<proteinExistence type="predicted"/>
<comment type="caution">
    <text evidence="1">The sequence shown here is derived from an EMBL/GenBank/DDBJ whole genome shotgun (WGS) entry which is preliminary data.</text>
</comment>
<accession>A0A362WWZ0</accession>
<organism evidence="1 2">
    <name type="scientific">Jejuia pallidilutea</name>
    <dbReference type="NCBI Taxonomy" id="504487"/>
    <lineage>
        <taxon>Bacteria</taxon>
        <taxon>Pseudomonadati</taxon>
        <taxon>Bacteroidota</taxon>
        <taxon>Flavobacteriia</taxon>
        <taxon>Flavobacteriales</taxon>
        <taxon>Flavobacteriaceae</taxon>
        <taxon>Jejuia</taxon>
    </lineage>
</organism>
<dbReference type="AlphaFoldDB" id="A0A362WWZ0"/>
<name>A0A362WWZ0_9FLAO</name>
<gene>
    <name evidence="1" type="ORF">CLV33_11337</name>
</gene>
<evidence type="ECO:0000313" key="2">
    <source>
        <dbReference type="Proteomes" id="UP000251545"/>
    </source>
</evidence>
<sequence length="47" mass="5903">MLSDYIFCDLQDIIKQWSKKCHLKTHEVSLKKQNIDNQYFEFIYYHF</sequence>
<evidence type="ECO:0000313" key="1">
    <source>
        <dbReference type="EMBL" id="PQV45489.1"/>
    </source>
</evidence>
<reference evidence="1 2" key="1">
    <citation type="submission" date="2018-02" db="EMBL/GenBank/DDBJ databases">
        <title>Genomic Encyclopedia of Archaeal and Bacterial Type Strains, Phase II (KMG-II): from individual species to whole genera.</title>
        <authorList>
            <person name="Goeker M."/>
        </authorList>
    </citation>
    <scope>NUCLEOTIDE SEQUENCE [LARGE SCALE GENOMIC DNA]</scope>
    <source>
        <strain evidence="1 2">DSM 21165</strain>
    </source>
</reference>
<dbReference type="EMBL" id="PVEO01000013">
    <property type="protein sequence ID" value="PQV45489.1"/>
    <property type="molecule type" value="Genomic_DNA"/>
</dbReference>
<protein>
    <submittedName>
        <fullName evidence="1">Uncharacterized protein</fullName>
    </submittedName>
</protein>
<dbReference type="Proteomes" id="UP000251545">
    <property type="component" value="Unassembled WGS sequence"/>
</dbReference>